<dbReference type="InterPro" id="IPR038377">
    <property type="entry name" value="Na/Glc_symporter_sf"/>
</dbReference>
<keyword evidence="3" id="KW-0813">Transport</keyword>
<dbReference type="Gene3D" id="1.20.1730.10">
    <property type="entry name" value="Sodium/glucose cotransporter"/>
    <property type="match status" value="1"/>
</dbReference>
<name>A0AAV1ILM3_9CHLO</name>
<dbReference type="PROSITE" id="PS50283">
    <property type="entry name" value="NA_SOLUT_SYMP_3"/>
    <property type="match status" value="1"/>
</dbReference>
<keyword evidence="5 9" id="KW-1133">Transmembrane helix</keyword>
<feature type="transmembrane region" description="Helical" evidence="9">
    <location>
        <begin position="77"/>
        <end position="93"/>
    </location>
</feature>
<feature type="transmembrane region" description="Helical" evidence="9">
    <location>
        <begin position="451"/>
        <end position="473"/>
    </location>
</feature>
<feature type="transmembrane region" description="Helical" evidence="9">
    <location>
        <begin position="188"/>
        <end position="206"/>
    </location>
</feature>
<evidence type="ECO:0000313" key="11">
    <source>
        <dbReference type="Proteomes" id="UP001314263"/>
    </source>
</evidence>
<evidence type="ECO:0000256" key="2">
    <source>
        <dbReference type="ARBA" id="ARBA00006434"/>
    </source>
</evidence>
<evidence type="ECO:0000256" key="3">
    <source>
        <dbReference type="ARBA" id="ARBA00022448"/>
    </source>
</evidence>
<evidence type="ECO:0000256" key="6">
    <source>
        <dbReference type="ARBA" id="ARBA00023136"/>
    </source>
</evidence>
<dbReference type="PANTHER" id="PTHR46154:SF4">
    <property type="entry name" value="UREA ACTIVE TRANSPORTER"/>
    <property type="match status" value="1"/>
</dbReference>
<feature type="transmembrane region" description="Helical" evidence="9">
    <location>
        <begin position="519"/>
        <end position="539"/>
    </location>
</feature>
<comment type="subcellular location">
    <subcellularLocation>
        <location evidence="1">Membrane</location>
        <topology evidence="1">Multi-pass membrane protein</topology>
    </subcellularLocation>
</comment>
<accession>A0AAV1ILM3</accession>
<proteinExistence type="inferred from homology"/>
<reference evidence="10 11" key="1">
    <citation type="submission" date="2023-10" db="EMBL/GenBank/DDBJ databases">
        <authorList>
            <person name="Maclean D."/>
            <person name="Macfadyen A."/>
        </authorList>
    </citation>
    <scope>NUCLEOTIDE SEQUENCE [LARGE SCALE GENOMIC DNA]</scope>
</reference>
<keyword evidence="6 9" id="KW-0472">Membrane</keyword>
<dbReference type="Pfam" id="PF00474">
    <property type="entry name" value="SSF"/>
    <property type="match status" value="1"/>
</dbReference>
<evidence type="ECO:0000256" key="5">
    <source>
        <dbReference type="ARBA" id="ARBA00022989"/>
    </source>
</evidence>
<gene>
    <name evidence="10" type="ORF">CVIRNUC_010067</name>
</gene>
<feature type="transmembrane region" description="Helical" evidence="9">
    <location>
        <begin position="113"/>
        <end position="133"/>
    </location>
</feature>
<feature type="transmembrane region" description="Helical" evidence="9">
    <location>
        <begin position="360"/>
        <end position="387"/>
    </location>
</feature>
<dbReference type="InterPro" id="IPR001734">
    <property type="entry name" value="Na/solute_symporter"/>
</dbReference>
<feature type="transmembrane region" description="Helical" evidence="9">
    <location>
        <begin position="609"/>
        <end position="633"/>
    </location>
</feature>
<feature type="transmembrane region" description="Helical" evidence="9">
    <location>
        <begin position="423"/>
        <end position="445"/>
    </location>
</feature>
<dbReference type="EMBL" id="CAUYUE010000015">
    <property type="protein sequence ID" value="CAK0786853.1"/>
    <property type="molecule type" value="Genomic_DNA"/>
</dbReference>
<evidence type="ECO:0000256" key="9">
    <source>
        <dbReference type="SAM" id="Phobius"/>
    </source>
</evidence>
<evidence type="ECO:0000313" key="10">
    <source>
        <dbReference type="EMBL" id="CAK0786853.1"/>
    </source>
</evidence>
<comment type="caution">
    <text evidence="10">The sequence shown here is derived from an EMBL/GenBank/DDBJ whole genome shotgun (WGS) entry which is preliminary data.</text>
</comment>
<feature type="region of interest" description="Disordered" evidence="8">
    <location>
        <begin position="647"/>
        <end position="684"/>
    </location>
</feature>
<dbReference type="InterPro" id="IPR031155">
    <property type="entry name" value="DUR"/>
</dbReference>
<feature type="transmembrane region" description="Helical" evidence="9">
    <location>
        <begin position="323"/>
        <end position="348"/>
    </location>
</feature>
<feature type="compositionally biased region" description="Polar residues" evidence="8">
    <location>
        <begin position="653"/>
        <end position="662"/>
    </location>
</feature>
<dbReference type="CDD" id="cd11476">
    <property type="entry name" value="SLC5sbd_DUR3"/>
    <property type="match status" value="1"/>
</dbReference>
<organism evidence="10 11">
    <name type="scientific">Coccomyxa viridis</name>
    <dbReference type="NCBI Taxonomy" id="1274662"/>
    <lineage>
        <taxon>Eukaryota</taxon>
        <taxon>Viridiplantae</taxon>
        <taxon>Chlorophyta</taxon>
        <taxon>core chlorophytes</taxon>
        <taxon>Trebouxiophyceae</taxon>
        <taxon>Trebouxiophyceae incertae sedis</taxon>
        <taxon>Coccomyxaceae</taxon>
        <taxon>Coccomyxa</taxon>
    </lineage>
</organism>
<dbReference type="AlphaFoldDB" id="A0AAV1ILM3"/>
<dbReference type="GO" id="GO:0005886">
    <property type="term" value="C:plasma membrane"/>
    <property type="evidence" value="ECO:0007669"/>
    <property type="project" value="TreeGrafter"/>
</dbReference>
<comment type="similarity">
    <text evidence="2 7">Belongs to the sodium:solute symporter (SSF) (TC 2.A.21) family.</text>
</comment>
<protein>
    <submittedName>
        <fullName evidence="10">Uncharacterized protein</fullName>
    </submittedName>
</protein>
<dbReference type="Proteomes" id="UP001314263">
    <property type="component" value="Unassembled WGS sequence"/>
</dbReference>
<feature type="transmembrane region" description="Helical" evidence="9">
    <location>
        <begin position="580"/>
        <end position="603"/>
    </location>
</feature>
<evidence type="ECO:0000256" key="1">
    <source>
        <dbReference type="ARBA" id="ARBA00004141"/>
    </source>
</evidence>
<evidence type="ECO:0000256" key="8">
    <source>
        <dbReference type="SAM" id="MobiDB-lite"/>
    </source>
</evidence>
<dbReference type="PANTHER" id="PTHR46154">
    <property type="match status" value="1"/>
</dbReference>
<feature type="transmembrane region" description="Helical" evidence="9">
    <location>
        <begin position="34"/>
        <end position="56"/>
    </location>
</feature>
<keyword evidence="11" id="KW-1185">Reference proteome</keyword>
<evidence type="ECO:0000256" key="7">
    <source>
        <dbReference type="RuleBase" id="RU362091"/>
    </source>
</evidence>
<feature type="transmembrane region" description="Helical" evidence="9">
    <location>
        <begin position="480"/>
        <end position="499"/>
    </location>
</feature>
<feature type="transmembrane region" description="Helical" evidence="9">
    <location>
        <begin position="154"/>
        <end position="176"/>
    </location>
</feature>
<feature type="transmembrane region" description="Helical" evidence="9">
    <location>
        <begin position="218"/>
        <end position="237"/>
    </location>
</feature>
<dbReference type="GO" id="GO:0015204">
    <property type="term" value="F:urea transmembrane transporter activity"/>
    <property type="evidence" value="ECO:0007669"/>
    <property type="project" value="InterPro"/>
</dbReference>
<keyword evidence="4 9" id="KW-0812">Transmembrane</keyword>
<sequence>MPAGAANLVGLTQFDNQTSYFGGDIEGVLLTQGAGYGIIVGFGFFFVFLTIALVYGDYRARGGRHYNSEDFNTAGRTIKTGLIAVDVISHWTWSSTLLQSSNEVFTYGISGAFWYAAGAVLQILLFGVMAVEIKRKAPRAHTVLELVRKRWGHVANVVFFYICIVNNLFICVLLFLGAGSVFNAATGMSIYACCLLIPLSVVIYTVAGGLKATFTSSYLHTVIIFIGTLWFFFTVYASNNFPIGSISAVWNNLNTVANAAPVAGKLCSPCSRNQGGSYITIMSSGGLQFGILEIISSFGNVWADQSYWQSAIASTPSAAWQGYLLGGIMWFCIPFTLSTSLGLATVALDLPLSTDEANMGLVPIAAASYVLGKGGVALMLIIVFMAVTSAGSSEFMAVGSLFTFDIYKTYIRPKASSKELLMVTRVTVACFGMLTGVVAIILFVVGVSVNLIFLVVGLVVSSAVPPLAFLLTWSKVPRGAAITAVLGGQAAAIIAWLVHTQVVYGAITQDSCQNISPTMDGTVVALGVSFIICIVWTLIAPEKNANYDAYKTIELEDCEDISDANADDPMAMNRALKITWWAAGILSIVFIIIWPVLVIPAGVFNLGYFSFWVILSIIWAIVSAVISTFLPLWESRDVFMRASGMAPAKTGNALPTTASGKQPQFKMSGGDDSAHQHASNGAKA</sequence>
<evidence type="ECO:0000256" key="4">
    <source>
        <dbReference type="ARBA" id="ARBA00022692"/>
    </source>
</evidence>